<dbReference type="Proteomes" id="UP001500897">
    <property type="component" value="Unassembled WGS sequence"/>
</dbReference>
<proteinExistence type="predicted"/>
<keyword evidence="3" id="KW-1185">Reference proteome</keyword>
<evidence type="ECO:0000313" key="3">
    <source>
        <dbReference type="Proteomes" id="UP001500897"/>
    </source>
</evidence>
<keyword evidence="1" id="KW-0472">Membrane</keyword>
<organism evidence="2 3">
    <name type="scientific">Kitasatospora saccharophila</name>
    <dbReference type="NCBI Taxonomy" id="407973"/>
    <lineage>
        <taxon>Bacteria</taxon>
        <taxon>Bacillati</taxon>
        <taxon>Actinomycetota</taxon>
        <taxon>Actinomycetes</taxon>
        <taxon>Kitasatosporales</taxon>
        <taxon>Streptomycetaceae</taxon>
        <taxon>Kitasatospora</taxon>
    </lineage>
</organism>
<reference evidence="2 3" key="1">
    <citation type="journal article" date="2019" name="Int. J. Syst. Evol. Microbiol.">
        <title>The Global Catalogue of Microorganisms (GCM) 10K type strain sequencing project: providing services to taxonomists for standard genome sequencing and annotation.</title>
        <authorList>
            <consortium name="The Broad Institute Genomics Platform"/>
            <consortium name="The Broad Institute Genome Sequencing Center for Infectious Disease"/>
            <person name="Wu L."/>
            <person name="Ma J."/>
        </authorList>
    </citation>
    <scope>NUCLEOTIDE SEQUENCE [LARGE SCALE GENOMIC DNA]</scope>
    <source>
        <strain evidence="2 3">JCM 14559</strain>
    </source>
</reference>
<keyword evidence="1" id="KW-0812">Transmembrane</keyword>
<accession>A0ABN2XRH4</accession>
<evidence type="ECO:0000313" key="2">
    <source>
        <dbReference type="EMBL" id="GAA2116049.1"/>
    </source>
</evidence>
<sequence>MDLRQRVVRRNPFVAWVLNGLAVVSVLLFVHTMVRQNLSEPDRRPWPWSWQLLDAQSATAALLAAVGAIVARAQFARTVRPMLSAAGWVTADNAPGGALSWTGYLCNGGSAAVVVTAVEYRLDFAADPADPADSVDPASAAEPGAGGSTGWTTRDAIIAAAAARGLRSGTDYRFTSVTSNAVIAGEQRSLLAWFTEPALAVIRDAYVRVTVRDRLGDLHQRIVPCLVDVDRVLDHAGPDLL</sequence>
<keyword evidence="1" id="KW-1133">Transmembrane helix</keyword>
<feature type="transmembrane region" description="Helical" evidence="1">
    <location>
        <begin position="50"/>
        <end position="71"/>
    </location>
</feature>
<dbReference type="EMBL" id="BAAANS010000053">
    <property type="protein sequence ID" value="GAA2116049.1"/>
    <property type="molecule type" value="Genomic_DNA"/>
</dbReference>
<feature type="transmembrane region" description="Helical" evidence="1">
    <location>
        <begin position="12"/>
        <end position="30"/>
    </location>
</feature>
<gene>
    <name evidence="2" type="ORF">GCM10009759_61330</name>
</gene>
<comment type="caution">
    <text evidence="2">The sequence shown here is derived from an EMBL/GenBank/DDBJ whole genome shotgun (WGS) entry which is preliminary data.</text>
</comment>
<evidence type="ECO:0000256" key="1">
    <source>
        <dbReference type="SAM" id="Phobius"/>
    </source>
</evidence>
<name>A0ABN2XRH4_9ACTN</name>
<protein>
    <recommendedName>
        <fullName evidence="4">DUF3137 domain-containing protein</fullName>
    </recommendedName>
</protein>
<evidence type="ECO:0008006" key="4">
    <source>
        <dbReference type="Google" id="ProtNLM"/>
    </source>
</evidence>
<dbReference type="RefSeq" id="WP_344556838.1">
    <property type="nucleotide sequence ID" value="NZ_BAAANS010000053.1"/>
</dbReference>